<dbReference type="OMA" id="CRCKITI"/>
<evidence type="ECO:0000256" key="4">
    <source>
        <dbReference type="SAM" id="SignalP"/>
    </source>
</evidence>
<dbReference type="OrthoDB" id="2013775at2759"/>
<dbReference type="Gene3D" id="3.80.10.10">
    <property type="entry name" value="Ribonuclease Inhibitor"/>
    <property type="match status" value="3"/>
</dbReference>
<evidence type="ECO:0000256" key="3">
    <source>
        <dbReference type="SAM" id="Phobius"/>
    </source>
</evidence>
<dbReference type="PANTHER" id="PTHR45617:SF174">
    <property type="entry name" value="CHAOPTIN-LIKE PROTEIN"/>
    <property type="match status" value="1"/>
</dbReference>
<keyword evidence="1" id="KW-0433">Leucine-rich repeat</keyword>
<protein>
    <submittedName>
        <fullName evidence="5">Chaoptin-like Protein</fullName>
    </submittedName>
</protein>
<evidence type="ECO:0000313" key="5">
    <source>
        <dbReference type="EMBL" id="EFA00025.1"/>
    </source>
</evidence>
<keyword evidence="3" id="KW-1133">Transmembrane helix</keyword>
<evidence type="ECO:0000256" key="1">
    <source>
        <dbReference type="ARBA" id="ARBA00022614"/>
    </source>
</evidence>
<dbReference type="SMART" id="SM00364">
    <property type="entry name" value="LRR_BAC"/>
    <property type="match status" value="4"/>
</dbReference>
<evidence type="ECO:0000313" key="6">
    <source>
        <dbReference type="Proteomes" id="UP000007266"/>
    </source>
</evidence>
<organism evidence="5 6">
    <name type="scientific">Tribolium castaneum</name>
    <name type="common">Red flour beetle</name>
    <dbReference type="NCBI Taxonomy" id="7070"/>
    <lineage>
        <taxon>Eukaryota</taxon>
        <taxon>Metazoa</taxon>
        <taxon>Ecdysozoa</taxon>
        <taxon>Arthropoda</taxon>
        <taxon>Hexapoda</taxon>
        <taxon>Insecta</taxon>
        <taxon>Pterygota</taxon>
        <taxon>Neoptera</taxon>
        <taxon>Endopterygota</taxon>
        <taxon>Coleoptera</taxon>
        <taxon>Polyphaga</taxon>
        <taxon>Cucujiformia</taxon>
        <taxon>Tenebrionidae</taxon>
        <taxon>Tenebrionidae incertae sedis</taxon>
        <taxon>Tribolium</taxon>
    </lineage>
</organism>
<dbReference type="Pfam" id="PF13306">
    <property type="entry name" value="LRR_5"/>
    <property type="match status" value="1"/>
</dbReference>
<proteinExistence type="predicted"/>
<name>D6WI80_TRICA</name>
<dbReference type="STRING" id="7070.D6WI80"/>
<dbReference type="AlphaFoldDB" id="D6WI80"/>
<dbReference type="SMART" id="SM00369">
    <property type="entry name" value="LRR_TYP"/>
    <property type="match status" value="10"/>
</dbReference>
<dbReference type="SUPFAM" id="SSF52058">
    <property type="entry name" value="L domain-like"/>
    <property type="match status" value="2"/>
</dbReference>
<dbReference type="eggNOG" id="KOG0619">
    <property type="taxonomic scope" value="Eukaryota"/>
</dbReference>
<keyword evidence="6" id="KW-1185">Reference proteome</keyword>
<keyword evidence="2" id="KW-0677">Repeat</keyword>
<dbReference type="PhylomeDB" id="D6WI80"/>
<gene>
    <name evidence="5" type="primary">AUGUSTUS-3.0.2_02832</name>
    <name evidence="5" type="ORF">TcasGA2_TC002832</name>
</gene>
<dbReference type="InterPro" id="IPR001611">
    <property type="entry name" value="Leu-rich_rpt"/>
</dbReference>
<dbReference type="EMBL" id="KQ971321">
    <property type="protein sequence ID" value="EFA00025.1"/>
    <property type="molecule type" value="Genomic_DNA"/>
</dbReference>
<dbReference type="Pfam" id="PF13855">
    <property type="entry name" value="LRR_8"/>
    <property type="match status" value="3"/>
</dbReference>
<keyword evidence="4" id="KW-0732">Signal</keyword>
<dbReference type="InterPro" id="IPR032675">
    <property type="entry name" value="LRR_dom_sf"/>
</dbReference>
<dbReference type="Proteomes" id="UP000007266">
    <property type="component" value="Linkage group 3"/>
</dbReference>
<dbReference type="InParanoid" id="D6WI80"/>
<dbReference type="InterPro" id="IPR003591">
    <property type="entry name" value="Leu-rich_rpt_typical-subtyp"/>
</dbReference>
<dbReference type="PROSITE" id="PS51450">
    <property type="entry name" value="LRR"/>
    <property type="match status" value="5"/>
</dbReference>
<reference evidence="5 6" key="1">
    <citation type="journal article" date="2008" name="Nature">
        <title>The genome of the model beetle and pest Tribolium castaneum.</title>
        <authorList>
            <consortium name="Tribolium Genome Sequencing Consortium"/>
            <person name="Richards S."/>
            <person name="Gibbs R.A."/>
            <person name="Weinstock G.M."/>
            <person name="Brown S.J."/>
            <person name="Denell R."/>
            <person name="Beeman R.W."/>
            <person name="Gibbs R."/>
            <person name="Beeman R.W."/>
            <person name="Brown S.J."/>
            <person name="Bucher G."/>
            <person name="Friedrich M."/>
            <person name="Grimmelikhuijzen C.J."/>
            <person name="Klingler M."/>
            <person name="Lorenzen M."/>
            <person name="Richards S."/>
            <person name="Roth S."/>
            <person name="Schroder R."/>
            <person name="Tautz D."/>
            <person name="Zdobnov E.M."/>
            <person name="Muzny D."/>
            <person name="Gibbs R.A."/>
            <person name="Weinstock G.M."/>
            <person name="Attaway T."/>
            <person name="Bell S."/>
            <person name="Buhay C.J."/>
            <person name="Chandrabose M.N."/>
            <person name="Chavez D."/>
            <person name="Clerk-Blankenburg K.P."/>
            <person name="Cree A."/>
            <person name="Dao M."/>
            <person name="Davis C."/>
            <person name="Chacko J."/>
            <person name="Dinh H."/>
            <person name="Dugan-Rocha S."/>
            <person name="Fowler G."/>
            <person name="Garner T.T."/>
            <person name="Garnes J."/>
            <person name="Gnirke A."/>
            <person name="Hawes A."/>
            <person name="Hernandez J."/>
            <person name="Hines S."/>
            <person name="Holder M."/>
            <person name="Hume J."/>
            <person name="Jhangiani S.N."/>
            <person name="Joshi V."/>
            <person name="Khan Z.M."/>
            <person name="Jackson L."/>
            <person name="Kovar C."/>
            <person name="Kowis A."/>
            <person name="Lee S."/>
            <person name="Lewis L.R."/>
            <person name="Margolis J."/>
            <person name="Morgan M."/>
            <person name="Nazareth L.V."/>
            <person name="Nguyen N."/>
            <person name="Okwuonu G."/>
            <person name="Parker D."/>
            <person name="Richards S."/>
            <person name="Ruiz S.J."/>
            <person name="Santibanez J."/>
            <person name="Savard J."/>
            <person name="Scherer S.E."/>
            <person name="Schneider B."/>
            <person name="Sodergren E."/>
            <person name="Tautz D."/>
            <person name="Vattahil S."/>
            <person name="Villasana D."/>
            <person name="White C.S."/>
            <person name="Wright R."/>
            <person name="Park Y."/>
            <person name="Beeman R.W."/>
            <person name="Lord J."/>
            <person name="Oppert B."/>
            <person name="Lorenzen M."/>
            <person name="Brown S."/>
            <person name="Wang L."/>
            <person name="Savard J."/>
            <person name="Tautz D."/>
            <person name="Richards S."/>
            <person name="Weinstock G."/>
            <person name="Gibbs R.A."/>
            <person name="Liu Y."/>
            <person name="Worley K."/>
            <person name="Weinstock G."/>
            <person name="Elsik C.G."/>
            <person name="Reese J.T."/>
            <person name="Elhaik E."/>
            <person name="Landan G."/>
            <person name="Graur D."/>
            <person name="Arensburger P."/>
            <person name="Atkinson P."/>
            <person name="Beeman R.W."/>
            <person name="Beidler J."/>
            <person name="Brown S.J."/>
            <person name="Demuth J.P."/>
            <person name="Drury D.W."/>
            <person name="Du Y.Z."/>
            <person name="Fujiwara H."/>
            <person name="Lorenzen M."/>
            <person name="Maselli V."/>
            <person name="Osanai M."/>
            <person name="Park Y."/>
            <person name="Robertson H.M."/>
            <person name="Tu Z."/>
            <person name="Wang J.J."/>
            <person name="Wang S."/>
            <person name="Richards S."/>
            <person name="Song H."/>
            <person name="Zhang L."/>
            <person name="Sodergren E."/>
            <person name="Werner D."/>
            <person name="Stanke M."/>
            <person name="Morgenstern B."/>
            <person name="Solovyev V."/>
            <person name="Kosarev P."/>
            <person name="Brown G."/>
            <person name="Chen H.C."/>
            <person name="Ermolaeva O."/>
            <person name="Hlavina W."/>
            <person name="Kapustin Y."/>
            <person name="Kiryutin B."/>
            <person name="Kitts P."/>
            <person name="Maglott D."/>
            <person name="Pruitt K."/>
            <person name="Sapojnikov V."/>
            <person name="Souvorov A."/>
            <person name="Mackey A.J."/>
            <person name="Waterhouse R.M."/>
            <person name="Wyder S."/>
            <person name="Zdobnov E.M."/>
            <person name="Zdobnov E.M."/>
            <person name="Wyder S."/>
            <person name="Kriventseva E.V."/>
            <person name="Kadowaki T."/>
            <person name="Bork P."/>
            <person name="Aranda M."/>
            <person name="Bao R."/>
            <person name="Beermann A."/>
            <person name="Berns N."/>
            <person name="Bolognesi R."/>
            <person name="Bonneton F."/>
            <person name="Bopp D."/>
            <person name="Brown S.J."/>
            <person name="Bucher G."/>
            <person name="Butts T."/>
            <person name="Chaumot A."/>
            <person name="Denell R.E."/>
            <person name="Ferrier D.E."/>
            <person name="Friedrich M."/>
            <person name="Gordon C.M."/>
            <person name="Jindra M."/>
            <person name="Klingler M."/>
            <person name="Lan Q."/>
            <person name="Lattorff H.M."/>
            <person name="Laudet V."/>
            <person name="von Levetsow C."/>
            <person name="Liu Z."/>
            <person name="Lutz R."/>
            <person name="Lynch J.A."/>
            <person name="da Fonseca R.N."/>
            <person name="Posnien N."/>
            <person name="Reuter R."/>
            <person name="Roth S."/>
            <person name="Savard J."/>
            <person name="Schinko J.B."/>
            <person name="Schmitt C."/>
            <person name="Schoppmeier M."/>
            <person name="Schroder R."/>
            <person name="Shippy T.D."/>
            <person name="Simonnet F."/>
            <person name="Marques-Souza H."/>
            <person name="Tautz D."/>
            <person name="Tomoyasu Y."/>
            <person name="Trauner J."/>
            <person name="Van der Zee M."/>
            <person name="Vervoort M."/>
            <person name="Wittkopp N."/>
            <person name="Wimmer E.A."/>
            <person name="Yang X."/>
            <person name="Jones A.K."/>
            <person name="Sattelle D.B."/>
            <person name="Ebert P.R."/>
            <person name="Nelson D."/>
            <person name="Scott J.G."/>
            <person name="Beeman R.W."/>
            <person name="Muthukrishnan S."/>
            <person name="Kramer K.J."/>
            <person name="Arakane Y."/>
            <person name="Beeman R.W."/>
            <person name="Zhu Q."/>
            <person name="Hogenkamp D."/>
            <person name="Dixit R."/>
            <person name="Oppert B."/>
            <person name="Jiang H."/>
            <person name="Zou Z."/>
            <person name="Marshall J."/>
            <person name="Elpidina E."/>
            <person name="Vinokurov K."/>
            <person name="Oppert C."/>
            <person name="Zou Z."/>
            <person name="Evans J."/>
            <person name="Lu Z."/>
            <person name="Zhao P."/>
            <person name="Sumathipala N."/>
            <person name="Altincicek B."/>
            <person name="Vilcinskas A."/>
            <person name="Williams M."/>
            <person name="Hultmark D."/>
            <person name="Hetru C."/>
            <person name="Jiang H."/>
            <person name="Grimmelikhuijzen C.J."/>
            <person name="Hauser F."/>
            <person name="Cazzamali G."/>
            <person name="Williamson M."/>
            <person name="Park Y."/>
            <person name="Li B."/>
            <person name="Tanaka Y."/>
            <person name="Predel R."/>
            <person name="Neupert S."/>
            <person name="Schachtner J."/>
            <person name="Verleyen P."/>
            <person name="Raible F."/>
            <person name="Bork P."/>
            <person name="Friedrich M."/>
            <person name="Walden K.K."/>
            <person name="Robertson H.M."/>
            <person name="Angeli S."/>
            <person name="Foret S."/>
            <person name="Bucher G."/>
            <person name="Schuetz S."/>
            <person name="Maleszka R."/>
            <person name="Wimmer E.A."/>
            <person name="Beeman R.W."/>
            <person name="Lorenzen M."/>
            <person name="Tomoyasu Y."/>
            <person name="Miller S.C."/>
            <person name="Grossmann D."/>
            <person name="Bucher G."/>
        </authorList>
    </citation>
    <scope>NUCLEOTIDE SEQUENCE [LARGE SCALE GENOMIC DNA]</scope>
    <source>
        <strain evidence="5 6">Georgia GA2</strain>
    </source>
</reference>
<sequence>MKAIFQQLLTISFLFRCVLSGFECKESVDSTREVCKTELRCRFDEDYDRIEKRFCRCKITIEHFPLPDNTLTFDLFSGICFQRFNNLKQLWIQHADLQYLDNNIFEKYPNLVHLDLSDNQVSLNFSKHAEKITTLNASYNKIDELKDEALADLKSLRVVDLSFNRLAQIGTGLKNLKSVEEVYMNNNQLTQIEENDFEPLQKLRILNLAHNFQVSIKSPLFFLHLQELYLNNNRLKSINAQEFVRLPSLRILKIGNNLFETISDNHLFEQLEEFHGENNQIKALNGHILNKLENLKMVNLSNNALKNIEGDTFATSNRIKVVDLSSNKLAKIDPRNFRNMNNVSFLNLHNNSLTQEVISCDNLQNLMQLNVLDLSYNEISEIYTCTFRKLEKLQKLSLLANHLKTIPPSAFQTLHNLQELNLAHNQLTEIPENSFQGLGELRNLNISHNRLTKFDIDSLDGSPKVTKFDLKCNNLTEIDLKLLRDKQTVLRELDFDDSLIKCDAFGEVFYYFEKNEITVRSCAASGCCKNHISQKLLIGIIVGVIVCLLAAFGLIVILYKLLCGRKKEPKIHLVPIIQNQNH</sequence>
<dbReference type="KEGG" id="tca:100142410"/>
<keyword evidence="3" id="KW-0812">Transmembrane</keyword>
<dbReference type="HOGENOM" id="CLU_468816_0_0_1"/>
<dbReference type="InterPro" id="IPR026906">
    <property type="entry name" value="LRR_5"/>
</dbReference>
<dbReference type="PANTHER" id="PTHR45617">
    <property type="entry name" value="LEUCINE RICH REPEAT FAMILY PROTEIN"/>
    <property type="match status" value="1"/>
</dbReference>
<dbReference type="SMART" id="SM00365">
    <property type="entry name" value="LRR_SD22"/>
    <property type="match status" value="7"/>
</dbReference>
<evidence type="ECO:0000256" key="2">
    <source>
        <dbReference type="ARBA" id="ARBA00022737"/>
    </source>
</evidence>
<feature type="signal peptide" evidence="4">
    <location>
        <begin position="1"/>
        <end position="20"/>
    </location>
</feature>
<feature type="chain" id="PRO_5003089487" evidence="4">
    <location>
        <begin position="21"/>
        <end position="582"/>
    </location>
</feature>
<accession>D6WI80</accession>
<reference evidence="5 6" key="2">
    <citation type="journal article" date="2010" name="Nucleic Acids Res.">
        <title>BeetleBase in 2010: revisions to provide comprehensive genomic information for Tribolium castaneum.</title>
        <authorList>
            <person name="Kim H.S."/>
            <person name="Murphy T."/>
            <person name="Xia J."/>
            <person name="Caragea D."/>
            <person name="Park Y."/>
            <person name="Beeman R.W."/>
            <person name="Lorenzen M.D."/>
            <person name="Butcher S."/>
            <person name="Manak J.R."/>
            <person name="Brown S.J."/>
        </authorList>
    </citation>
    <scope>GENOME REANNOTATION</scope>
    <source>
        <strain evidence="5 6">Georgia GA2</strain>
    </source>
</reference>
<keyword evidence="3" id="KW-0472">Membrane</keyword>
<feature type="transmembrane region" description="Helical" evidence="3">
    <location>
        <begin position="536"/>
        <end position="562"/>
    </location>
</feature>